<proteinExistence type="predicted"/>
<dbReference type="RefSeq" id="WP_248836051.1">
    <property type="nucleotide sequence ID" value="NZ_JAJEQE010000070.1"/>
</dbReference>
<keyword evidence="2" id="KW-1185">Reference proteome</keyword>
<accession>A0ABS8EYP0</accession>
<organism evidence="1 2">
    <name type="scientific">Hominisplanchenecus faecis</name>
    <dbReference type="NCBI Taxonomy" id="2885351"/>
    <lineage>
        <taxon>Bacteria</taxon>
        <taxon>Bacillati</taxon>
        <taxon>Bacillota</taxon>
        <taxon>Clostridia</taxon>
        <taxon>Lachnospirales</taxon>
        <taxon>Lachnospiraceae</taxon>
        <taxon>Hominisplanchenecus</taxon>
    </lineage>
</organism>
<dbReference type="Proteomes" id="UP001299235">
    <property type="component" value="Unassembled WGS sequence"/>
</dbReference>
<gene>
    <name evidence="1" type="ORF">LKD42_13915</name>
</gene>
<comment type="caution">
    <text evidence="1">The sequence shown here is derived from an EMBL/GenBank/DDBJ whole genome shotgun (WGS) entry which is preliminary data.</text>
</comment>
<reference evidence="1 2" key="1">
    <citation type="submission" date="2021-10" db="EMBL/GenBank/DDBJ databases">
        <title>Anaerobic single-cell dispensing facilitates the cultivation of human gut bacteria.</title>
        <authorList>
            <person name="Afrizal A."/>
        </authorList>
    </citation>
    <scope>NUCLEOTIDE SEQUENCE [LARGE SCALE GENOMIC DNA]</scope>
    <source>
        <strain evidence="1 2">CLA-AA-H246</strain>
    </source>
</reference>
<dbReference type="EMBL" id="JAJEQE010000070">
    <property type="protein sequence ID" value="MCC2150323.1"/>
    <property type="molecule type" value="Genomic_DNA"/>
</dbReference>
<evidence type="ECO:0000313" key="2">
    <source>
        <dbReference type="Proteomes" id="UP001299235"/>
    </source>
</evidence>
<sequence length="51" mass="5943">MEIGGAKCKIKMEEGAIRRLVWNAIADMHWKKAKGHGIVYIGREMPRFCRR</sequence>
<name>A0ABS8EYP0_9FIRM</name>
<evidence type="ECO:0000313" key="1">
    <source>
        <dbReference type="EMBL" id="MCC2150323.1"/>
    </source>
</evidence>
<protein>
    <submittedName>
        <fullName evidence="1">Uncharacterized protein</fullName>
    </submittedName>
</protein>